<reference evidence="2 3" key="1">
    <citation type="submission" date="2021-06" db="EMBL/GenBank/DDBJ databases">
        <authorList>
            <person name="Palmer J.M."/>
        </authorList>
    </citation>
    <scope>NUCLEOTIDE SEQUENCE [LARGE SCALE GENOMIC DNA]</scope>
    <source>
        <strain evidence="3">if_2019</strain>
        <tissue evidence="2">Muscle</tissue>
    </source>
</reference>
<gene>
    <name evidence="2" type="ORF">ILYODFUR_014283</name>
</gene>
<proteinExistence type="predicted"/>
<evidence type="ECO:0000313" key="3">
    <source>
        <dbReference type="Proteomes" id="UP001482620"/>
    </source>
</evidence>
<keyword evidence="3" id="KW-1185">Reference proteome</keyword>
<sequence>SQQRRQLDYPPSQVKTLNLSTPGGSCSNNLLVFPVPVPDYFIDKKNRRTFPSECFLYVGQIYTENDSAISLIISLPSTFPSLTLTLIFTVNKDCAAFPQALKESLTLHSHNHFRPSCLGRHLHWDSPAASQIRPRSRDKKRPATHPQPVKRRNQRQNDARAQRLALDPVLVCSLVPRHLQTIQLSSPDKLLAPRSFGFFD</sequence>
<name>A0ABV0TYN9_9TELE</name>
<comment type="caution">
    <text evidence="2">The sequence shown here is derived from an EMBL/GenBank/DDBJ whole genome shotgun (WGS) entry which is preliminary data.</text>
</comment>
<organism evidence="2 3">
    <name type="scientific">Ilyodon furcidens</name>
    <name type="common">goldbreast splitfin</name>
    <dbReference type="NCBI Taxonomy" id="33524"/>
    <lineage>
        <taxon>Eukaryota</taxon>
        <taxon>Metazoa</taxon>
        <taxon>Chordata</taxon>
        <taxon>Craniata</taxon>
        <taxon>Vertebrata</taxon>
        <taxon>Euteleostomi</taxon>
        <taxon>Actinopterygii</taxon>
        <taxon>Neopterygii</taxon>
        <taxon>Teleostei</taxon>
        <taxon>Neoteleostei</taxon>
        <taxon>Acanthomorphata</taxon>
        <taxon>Ovalentaria</taxon>
        <taxon>Atherinomorphae</taxon>
        <taxon>Cyprinodontiformes</taxon>
        <taxon>Goodeidae</taxon>
        <taxon>Ilyodon</taxon>
    </lineage>
</organism>
<feature type="compositionally biased region" description="Basic residues" evidence="1">
    <location>
        <begin position="134"/>
        <end position="154"/>
    </location>
</feature>
<feature type="region of interest" description="Disordered" evidence="1">
    <location>
        <begin position="129"/>
        <end position="159"/>
    </location>
</feature>
<evidence type="ECO:0000256" key="1">
    <source>
        <dbReference type="SAM" id="MobiDB-lite"/>
    </source>
</evidence>
<dbReference type="Proteomes" id="UP001482620">
    <property type="component" value="Unassembled WGS sequence"/>
</dbReference>
<evidence type="ECO:0000313" key="2">
    <source>
        <dbReference type="EMBL" id="MEQ2236587.1"/>
    </source>
</evidence>
<protein>
    <submittedName>
        <fullName evidence="2">Uncharacterized protein</fullName>
    </submittedName>
</protein>
<feature type="non-terminal residue" evidence="2">
    <location>
        <position position="1"/>
    </location>
</feature>
<accession>A0ABV0TYN9</accession>
<dbReference type="EMBL" id="JAHRIQ010047538">
    <property type="protein sequence ID" value="MEQ2236587.1"/>
    <property type="molecule type" value="Genomic_DNA"/>
</dbReference>